<evidence type="ECO:0000313" key="2">
    <source>
        <dbReference type="Proteomes" id="UP000231034"/>
    </source>
</evidence>
<dbReference type="InterPro" id="IPR038136">
    <property type="entry name" value="CofD-like_dom_sf"/>
</dbReference>
<name>A0A2M7Z4K8_9BACT</name>
<dbReference type="Gene3D" id="3.40.50.10680">
    <property type="entry name" value="CofD-like domains"/>
    <property type="match status" value="1"/>
</dbReference>
<dbReference type="SUPFAM" id="SSF142338">
    <property type="entry name" value="CofD-like"/>
    <property type="match status" value="1"/>
</dbReference>
<protein>
    <submittedName>
        <fullName evidence="1">Uncharacterized protein</fullName>
    </submittedName>
</protein>
<dbReference type="AlphaFoldDB" id="A0A2M7Z4K8"/>
<sequence length="47" mass="4872">MKIPRIVCLGGGNAMPKAILSGLKNYPIKLSVICAMLDSGGSAGRLR</sequence>
<evidence type="ECO:0000313" key="1">
    <source>
        <dbReference type="EMBL" id="PJA84085.1"/>
    </source>
</evidence>
<comment type="caution">
    <text evidence="1">The sequence shown here is derived from an EMBL/GenBank/DDBJ whole genome shotgun (WGS) entry which is preliminary data.</text>
</comment>
<accession>A0A2M7Z4K8</accession>
<dbReference type="Proteomes" id="UP000231034">
    <property type="component" value="Unassembled WGS sequence"/>
</dbReference>
<reference evidence="2" key="1">
    <citation type="submission" date="2017-09" db="EMBL/GenBank/DDBJ databases">
        <title>Depth-based differentiation of microbial function through sediment-hosted aquifers and enrichment of novel symbionts in the deep terrestrial subsurface.</title>
        <authorList>
            <person name="Probst A.J."/>
            <person name="Ladd B."/>
            <person name="Jarett J.K."/>
            <person name="Geller-Mcgrath D.E."/>
            <person name="Sieber C.M.K."/>
            <person name="Emerson J.B."/>
            <person name="Anantharaman K."/>
            <person name="Thomas B.C."/>
            <person name="Malmstrom R."/>
            <person name="Stieglmeier M."/>
            <person name="Klingl A."/>
            <person name="Woyke T."/>
            <person name="Ryan C.M."/>
            <person name="Banfield J.F."/>
        </authorList>
    </citation>
    <scope>NUCLEOTIDE SEQUENCE [LARGE SCALE GENOMIC DNA]</scope>
</reference>
<gene>
    <name evidence="1" type="ORF">CO145_02460</name>
</gene>
<feature type="non-terminal residue" evidence="1">
    <location>
        <position position="47"/>
    </location>
</feature>
<dbReference type="EMBL" id="PFVR01000087">
    <property type="protein sequence ID" value="PJA84085.1"/>
    <property type="molecule type" value="Genomic_DNA"/>
</dbReference>
<organism evidence="1 2">
    <name type="scientific">Candidatus Nealsonbacteria bacterium CG_4_9_14_3_um_filter_37_13</name>
    <dbReference type="NCBI Taxonomy" id="1974695"/>
    <lineage>
        <taxon>Bacteria</taxon>
        <taxon>Candidatus Nealsoniibacteriota</taxon>
    </lineage>
</organism>
<proteinExistence type="predicted"/>